<name>A0ABR9P5L6_9ACTN</name>
<organism evidence="2 3">
    <name type="scientific">Nocardiopsis coralli</name>
    <dbReference type="NCBI Taxonomy" id="2772213"/>
    <lineage>
        <taxon>Bacteria</taxon>
        <taxon>Bacillati</taxon>
        <taxon>Actinomycetota</taxon>
        <taxon>Actinomycetes</taxon>
        <taxon>Streptosporangiales</taxon>
        <taxon>Nocardiopsidaceae</taxon>
        <taxon>Nocardiopsis</taxon>
    </lineage>
</organism>
<dbReference type="Proteomes" id="UP000806528">
    <property type="component" value="Unassembled WGS sequence"/>
</dbReference>
<sequence length="94" mass="10452">MKTAPSRLNSASSVISPSSTEIQIRRVRSARRRNSQPSTSPASPYAPRMSPTNSSDACTRPKAMSHRLRRRRRAEASRGLAPDASWRRMSCTIP</sequence>
<feature type="region of interest" description="Disordered" evidence="1">
    <location>
        <begin position="1"/>
        <end position="94"/>
    </location>
</feature>
<accession>A0ABR9P5L6</accession>
<dbReference type="EMBL" id="JADBGI010000007">
    <property type="protein sequence ID" value="MBE2999101.1"/>
    <property type="molecule type" value="Genomic_DNA"/>
</dbReference>
<protein>
    <submittedName>
        <fullName evidence="2">Uncharacterized protein</fullName>
    </submittedName>
</protein>
<evidence type="ECO:0000313" key="2">
    <source>
        <dbReference type="EMBL" id="MBE2999101.1"/>
    </source>
</evidence>
<feature type="compositionally biased region" description="Basic residues" evidence="1">
    <location>
        <begin position="25"/>
        <end position="34"/>
    </location>
</feature>
<evidence type="ECO:0000256" key="1">
    <source>
        <dbReference type="SAM" id="MobiDB-lite"/>
    </source>
</evidence>
<feature type="compositionally biased region" description="Polar residues" evidence="1">
    <location>
        <begin position="1"/>
        <end position="22"/>
    </location>
</feature>
<evidence type="ECO:0000313" key="3">
    <source>
        <dbReference type="Proteomes" id="UP000806528"/>
    </source>
</evidence>
<keyword evidence="3" id="KW-1185">Reference proteome</keyword>
<feature type="compositionally biased region" description="Basic residues" evidence="1">
    <location>
        <begin position="63"/>
        <end position="73"/>
    </location>
</feature>
<gene>
    <name evidence="2" type="ORF">IDM40_10360</name>
</gene>
<proteinExistence type="predicted"/>
<reference evidence="2 3" key="1">
    <citation type="submission" date="2020-09" db="EMBL/GenBank/DDBJ databases">
        <title>Diversity and distribution of actinomycetes associated with coral in the coast of Hainan.</title>
        <authorList>
            <person name="Li F."/>
        </authorList>
    </citation>
    <scope>NUCLEOTIDE SEQUENCE [LARGE SCALE GENOMIC DNA]</scope>
    <source>
        <strain evidence="2 3">HNM0947</strain>
    </source>
</reference>
<comment type="caution">
    <text evidence="2">The sequence shown here is derived from an EMBL/GenBank/DDBJ whole genome shotgun (WGS) entry which is preliminary data.</text>
</comment>